<dbReference type="AlphaFoldDB" id="G9WI03"/>
<reference evidence="2 3" key="1">
    <citation type="journal article" date="2012" name="PLoS ONE">
        <title>Functional divergence in the genus oenococcus as predicted by genome sequencing of the newly-described species, Oenococcus kitaharae.</title>
        <authorList>
            <person name="Borneman A.R."/>
            <person name="McCarthy J.M."/>
            <person name="Chambers P.J."/>
            <person name="Bartowsky E.J."/>
        </authorList>
    </citation>
    <scope>NUCLEOTIDE SEQUENCE [LARGE SCALE GENOMIC DNA]</scope>
    <source>
        <strain evidence="3">DSM17330</strain>
    </source>
</reference>
<sequence length="52" mass="6275">MHRNIHDNKYPSQRDSQYLKNLDQPTFENMNELIELHLLPYFALSSDSMNHQ</sequence>
<dbReference type="EMBL" id="AFVZ01000001">
    <property type="protein sequence ID" value="EHN58888.1"/>
    <property type="molecule type" value="Genomic_DNA"/>
</dbReference>
<protein>
    <submittedName>
        <fullName evidence="2">Uncharacterized protein</fullName>
    </submittedName>
</protein>
<feature type="region of interest" description="Disordered" evidence="1">
    <location>
        <begin position="1"/>
        <end position="23"/>
    </location>
</feature>
<name>G9WI03_9LACO</name>
<dbReference type="HOGENOM" id="CLU_3082458_0_0_9"/>
<evidence type="ECO:0000313" key="2">
    <source>
        <dbReference type="EMBL" id="EHN58888.1"/>
    </source>
</evidence>
<evidence type="ECO:0000313" key="3">
    <source>
        <dbReference type="Proteomes" id="UP000004959"/>
    </source>
</evidence>
<comment type="caution">
    <text evidence="2">The sequence shown here is derived from an EMBL/GenBank/DDBJ whole genome shotgun (WGS) entry which is preliminary data.</text>
</comment>
<keyword evidence="3" id="KW-1185">Reference proteome</keyword>
<proteinExistence type="predicted"/>
<accession>G9WI03</accession>
<feature type="compositionally biased region" description="Polar residues" evidence="1">
    <location>
        <begin position="10"/>
        <end position="23"/>
    </location>
</feature>
<organism evidence="2 3">
    <name type="scientific">Oenococcus kitaharae DSM 17330</name>
    <dbReference type="NCBI Taxonomy" id="1045004"/>
    <lineage>
        <taxon>Bacteria</taxon>
        <taxon>Bacillati</taxon>
        <taxon>Bacillota</taxon>
        <taxon>Bacilli</taxon>
        <taxon>Lactobacillales</taxon>
        <taxon>Lactobacillaceae</taxon>
        <taxon>Oenococcus</taxon>
    </lineage>
</organism>
<evidence type="ECO:0000256" key="1">
    <source>
        <dbReference type="SAM" id="MobiDB-lite"/>
    </source>
</evidence>
<dbReference type="Proteomes" id="UP000004959">
    <property type="component" value="Chromosome"/>
</dbReference>
<gene>
    <name evidence="2" type="ORF">OKIT_0779</name>
</gene>
<dbReference type="PATRIC" id="fig|1045004.4.peg.781"/>